<dbReference type="PANTHER" id="PTHR30460:SF0">
    <property type="entry name" value="MODERATE CONDUCTANCE MECHANOSENSITIVE CHANNEL YBIO"/>
    <property type="match status" value="1"/>
</dbReference>
<dbReference type="Gene3D" id="1.10.287.1260">
    <property type="match status" value="1"/>
</dbReference>
<organism evidence="11 12">
    <name type="scientific">Catenulispora subtropica</name>
    <dbReference type="NCBI Taxonomy" id="450798"/>
    <lineage>
        <taxon>Bacteria</taxon>
        <taxon>Bacillati</taxon>
        <taxon>Actinomycetota</taxon>
        <taxon>Actinomycetes</taxon>
        <taxon>Catenulisporales</taxon>
        <taxon>Catenulisporaceae</taxon>
        <taxon>Catenulispora</taxon>
    </lineage>
</organism>
<dbReference type="InterPro" id="IPR023408">
    <property type="entry name" value="MscS_beta-dom_sf"/>
</dbReference>
<dbReference type="InterPro" id="IPR049142">
    <property type="entry name" value="MS_channel_1st"/>
</dbReference>
<proteinExistence type="inferred from homology"/>
<keyword evidence="3" id="KW-1003">Cell membrane</keyword>
<dbReference type="InterPro" id="IPR006685">
    <property type="entry name" value="MscS_channel_2nd"/>
</dbReference>
<evidence type="ECO:0000313" key="12">
    <source>
        <dbReference type="Proteomes" id="UP001499854"/>
    </source>
</evidence>
<keyword evidence="5 7" id="KW-1133">Transmembrane helix</keyword>
<dbReference type="Gene3D" id="3.30.70.100">
    <property type="match status" value="1"/>
</dbReference>
<evidence type="ECO:0000259" key="9">
    <source>
        <dbReference type="Pfam" id="PF21082"/>
    </source>
</evidence>
<dbReference type="SUPFAM" id="SSF82861">
    <property type="entry name" value="Mechanosensitive channel protein MscS (YggB), transmembrane region"/>
    <property type="match status" value="1"/>
</dbReference>
<dbReference type="InterPro" id="IPR045276">
    <property type="entry name" value="YbiO_bact"/>
</dbReference>
<feature type="transmembrane region" description="Helical" evidence="7">
    <location>
        <begin position="12"/>
        <end position="29"/>
    </location>
</feature>
<feature type="domain" description="Mechanosensitive ion channel transmembrane helices 2/3" evidence="10">
    <location>
        <begin position="85"/>
        <end position="120"/>
    </location>
</feature>
<feature type="domain" description="Mechanosensitive ion channel MscS C-terminal" evidence="9">
    <location>
        <begin position="194"/>
        <end position="280"/>
    </location>
</feature>
<dbReference type="InterPro" id="IPR011066">
    <property type="entry name" value="MscS_channel_C_sf"/>
</dbReference>
<evidence type="ECO:0000256" key="4">
    <source>
        <dbReference type="ARBA" id="ARBA00022692"/>
    </source>
</evidence>
<dbReference type="Pfam" id="PF21088">
    <property type="entry name" value="MS_channel_1st"/>
    <property type="match status" value="1"/>
</dbReference>
<dbReference type="Proteomes" id="UP001499854">
    <property type="component" value="Unassembled WGS sequence"/>
</dbReference>
<dbReference type="Gene3D" id="2.30.30.60">
    <property type="match status" value="1"/>
</dbReference>
<evidence type="ECO:0008006" key="13">
    <source>
        <dbReference type="Google" id="ProtNLM"/>
    </source>
</evidence>
<comment type="caution">
    <text evidence="11">The sequence shown here is derived from an EMBL/GenBank/DDBJ whole genome shotgun (WGS) entry which is preliminary data.</text>
</comment>
<sequence length="291" mass="31215">MGNWFSNNSGTIVTDVVTIVAIIVAALIIRKITLTFIHRAVDKAAMRAESKPGRFLEAGLLMGAERRLQRTRALGSVLSSVASAAIMIIAALMVIDQLHISTGPILASVGVISAAIGFGARDVVTDLLAGIFMIMEDQYGVGDYIDAGDAKGTVEDVGLRITQLRDIDGVVWYVRNGTIKRIGNQSQGYARAIVDVPVSYAENPGRVRDVMVETAHQMFEDPEWKDSFLTEAPTVAGIESIEGDHMMMRVTVRTAARRSAEVARELRGRLLMAFDEAGVKVGIPAAAGTGT</sequence>
<gene>
    <name evidence="11" type="ORF">GCM10009838_43070</name>
</gene>
<dbReference type="SUPFAM" id="SSF82689">
    <property type="entry name" value="Mechanosensitive channel protein MscS (YggB), C-terminal domain"/>
    <property type="match status" value="1"/>
</dbReference>
<dbReference type="SUPFAM" id="SSF50182">
    <property type="entry name" value="Sm-like ribonucleoproteins"/>
    <property type="match status" value="1"/>
</dbReference>
<evidence type="ECO:0000256" key="5">
    <source>
        <dbReference type="ARBA" id="ARBA00022989"/>
    </source>
</evidence>
<evidence type="ECO:0000256" key="3">
    <source>
        <dbReference type="ARBA" id="ARBA00022475"/>
    </source>
</evidence>
<evidence type="ECO:0000256" key="7">
    <source>
        <dbReference type="SAM" id="Phobius"/>
    </source>
</evidence>
<feature type="transmembrane region" description="Helical" evidence="7">
    <location>
        <begin position="101"/>
        <end position="120"/>
    </location>
</feature>
<evidence type="ECO:0000313" key="11">
    <source>
        <dbReference type="EMBL" id="GAA1977874.1"/>
    </source>
</evidence>
<keyword evidence="4 7" id="KW-0812">Transmembrane</keyword>
<dbReference type="PANTHER" id="PTHR30460">
    <property type="entry name" value="MODERATE CONDUCTANCE MECHANOSENSITIVE CHANNEL YBIO"/>
    <property type="match status" value="1"/>
</dbReference>
<evidence type="ECO:0000256" key="1">
    <source>
        <dbReference type="ARBA" id="ARBA00004651"/>
    </source>
</evidence>
<feature type="domain" description="Mechanosensitive ion channel MscS" evidence="8">
    <location>
        <begin position="122"/>
        <end position="184"/>
    </location>
</feature>
<feature type="transmembrane region" description="Helical" evidence="7">
    <location>
        <begin position="73"/>
        <end position="95"/>
    </location>
</feature>
<dbReference type="EMBL" id="BAAAQM010000024">
    <property type="protein sequence ID" value="GAA1977874.1"/>
    <property type="molecule type" value="Genomic_DNA"/>
</dbReference>
<accession>A0ABP5DFG2</accession>
<dbReference type="Pfam" id="PF00924">
    <property type="entry name" value="MS_channel_2nd"/>
    <property type="match status" value="1"/>
</dbReference>
<reference evidence="12" key="1">
    <citation type="journal article" date="2019" name="Int. J. Syst. Evol. Microbiol.">
        <title>The Global Catalogue of Microorganisms (GCM) 10K type strain sequencing project: providing services to taxonomists for standard genome sequencing and annotation.</title>
        <authorList>
            <consortium name="The Broad Institute Genomics Platform"/>
            <consortium name="The Broad Institute Genome Sequencing Center for Infectious Disease"/>
            <person name="Wu L."/>
            <person name="Ma J."/>
        </authorList>
    </citation>
    <scope>NUCLEOTIDE SEQUENCE [LARGE SCALE GENOMIC DNA]</scope>
    <source>
        <strain evidence="12">JCM 16013</strain>
    </source>
</reference>
<comment type="similarity">
    <text evidence="2">Belongs to the MscS (TC 1.A.23) family.</text>
</comment>
<evidence type="ECO:0000259" key="10">
    <source>
        <dbReference type="Pfam" id="PF21088"/>
    </source>
</evidence>
<dbReference type="InterPro" id="IPR010920">
    <property type="entry name" value="LSM_dom_sf"/>
</dbReference>
<keyword evidence="6 7" id="KW-0472">Membrane</keyword>
<name>A0ABP5DFG2_9ACTN</name>
<protein>
    <recommendedName>
        <fullName evidence="13">MscS Mechanosensitive ion channel</fullName>
    </recommendedName>
</protein>
<dbReference type="Pfam" id="PF21082">
    <property type="entry name" value="MS_channel_3rd"/>
    <property type="match status" value="1"/>
</dbReference>
<dbReference type="InterPro" id="IPR011014">
    <property type="entry name" value="MscS_channel_TM-2"/>
</dbReference>
<dbReference type="InterPro" id="IPR049278">
    <property type="entry name" value="MS_channel_C"/>
</dbReference>
<comment type="subcellular location">
    <subcellularLocation>
        <location evidence="1">Cell membrane</location>
        <topology evidence="1">Multi-pass membrane protein</topology>
    </subcellularLocation>
</comment>
<evidence type="ECO:0000259" key="8">
    <source>
        <dbReference type="Pfam" id="PF00924"/>
    </source>
</evidence>
<keyword evidence="12" id="KW-1185">Reference proteome</keyword>
<evidence type="ECO:0000256" key="6">
    <source>
        <dbReference type="ARBA" id="ARBA00023136"/>
    </source>
</evidence>
<evidence type="ECO:0000256" key="2">
    <source>
        <dbReference type="ARBA" id="ARBA00008017"/>
    </source>
</evidence>